<evidence type="ECO:0000256" key="6">
    <source>
        <dbReference type="ARBA" id="ARBA00022989"/>
    </source>
</evidence>
<organism evidence="11 12">
    <name type="scientific">Acrasis kona</name>
    <dbReference type="NCBI Taxonomy" id="1008807"/>
    <lineage>
        <taxon>Eukaryota</taxon>
        <taxon>Discoba</taxon>
        <taxon>Heterolobosea</taxon>
        <taxon>Tetramitia</taxon>
        <taxon>Eutetramitia</taxon>
        <taxon>Acrasidae</taxon>
        <taxon>Acrasis</taxon>
    </lineage>
</organism>
<keyword evidence="5" id="KW-0677">Repeat</keyword>
<evidence type="ECO:0000313" key="12">
    <source>
        <dbReference type="Proteomes" id="UP001431209"/>
    </source>
</evidence>
<name>A0AAW2ZK00_9EUKA</name>
<keyword evidence="8 9" id="KW-0472">Membrane</keyword>
<comment type="subcellular location">
    <subcellularLocation>
        <location evidence="1">Mitochondrion membrane</location>
        <topology evidence="1">Multi-pass membrane protein</topology>
    </subcellularLocation>
</comment>
<comment type="similarity">
    <text evidence="2 10">Belongs to the mitochondrial carrier (TC 2.A.29) family.</text>
</comment>
<dbReference type="GO" id="GO:0031966">
    <property type="term" value="C:mitochondrial membrane"/>
    <property type="evidence" value="ECO:0007669"/>
    <property type="project" value="UniProtKB-SubCell"/>
</dbReference>
<feature type="repeat" description="Solcar" evidence="9">
    <location>
        <begin position="211"/>
        <end position="300"/>
    </location>
</feature>
<evidence type="ECO:0000256" key="5">
    <source>
        <dbReference type="ARBA" id="ARBA00022737"/>
    </source>
</evidence>
<protein>
    <submittedName>
        <fullName evidence="11">Solute carrier family 25 member</fullName>
    </submittedName>
</protein>
<dbReference type="PRINTS" id="PR00926">
    <property type="entry name" value="MITOCARRIER"/>
</dbReference>
<dbReference type="PANTHER" id="PTHR45624">
    <property type="entry name" value="MITOCHONDRIAL BASIC AMINO ACIDS TRANSPORTER-RELATED"/>
    <property type="match status" value="1"/>
</dbReference>
<proteinExistence type="inferred from homology"/>
<sequence length="304" mass="34004">MAFDNARHRKAFKSNITAKQQILCSSVSGSLGIFVGFPFDTVRVRLQTADEGTYRGVFDCAKRIVRDEGLMKLYGGLMAPLSVAAVRQTVIFGSNRIITKKLEQTPLSPTNKLLLAGVLTGVCNSVVVTPSDQLKIQVQSGRSNSIFTSFKDLYRKAGVFNGLYRGWRASVIRESLYYGAYFISFEYWRKCISYINPFDPHTARPNIFHPAIMFNTLLAGGLAGCTSWMVNLPADFVKSRLQGDSIERPRYKGVIHCAKSTYLNNGRKLSVFYTGLTPTLVRAFPVHATILLSYEILKQWISNQ</sequence>
<accession>A0AAW2ZK00</accession>
<evidence type="ECO:0000256" key="9">
    <source>
        <dbReference type="PROSITE-ProRule" id="PRU00282"/>
    </source>
</evidence>
<dbReference type="Gene3D" id="1.50.40.10">
    <property type="entry name" value="Mitochondrial carrier domain"/>
    <property type="match status" value="1"/>
</dbReference>
<dbReference type="InterPro" id="IPR023395">
    <property type="entry name" value="MCP_dom_sf"/>
</dbReference>
<keyword evidence="3 10" id="KW-0813">Transport</keyword>
<evidence type="ECO:0000256" key="10">
    <source>
        <dbReference type="RuleBase" id="RU000488"/>
    </source>
</evidence>
<feature type="repeat" description="Solcar" evidence="9">
    <location>
        <begin position="108"/>
        <end position="191"/>
    </location>
</feature>
<evidence type="ECO:0000256" key="2">
    <source>
        <dbReference type="ARBA" id="ARBA00006375"/>
    </source>
</evidence>
<evidence type="ECO:0000256" key="1">
    <source>
        <dbReference type="ARBA" id="ARBA00004225"/>
    </source>
</evidence>
<dbReference type="InterPro" id="IPR002067">
    <property type="entry name" value="MCP"/>
</dbReference>
<dbReference type="SUPFAM" id="SSF103506">
    <property type="entry name" value="Mitochondrial carrier"/>
    <property type="match status" value="1"/>
</dbReference>
<feature type="repeat" description="Solcar" evidence="9">
    <location>
        <begin position="16"/>
        <end position="101"/>
    </location>
</feature>
<evidence type="ECO:0000256" key="4">
    <source>
        <dbReference type="ARBA" id="ARBA00022692"/>
    </source>
</evidence>
<evidence type="ECO:0000256" key="3">
    <source>
        <dbReference type="ARBA" id="ARBA00022448"/>
    </source>
</evidence>
<keyword evidence="4 9" id="KW-0812">Transmembrane</keyword>
<comment type="caution">
    <text evidence="11">The sequence shown here is derived from an EMBL/GenBank/DDBJ whole genome shotgun (WGS) entry which is preliminary data.</text>
</comment>
<dbReference type="EMBL" id="JAOPGA020001509">
    <property type="protein sequence ID" value="KAL0489051.1"/>
    <property type="molecule type" value="Genomic_DNA"/>
</dbReference>
<dbReference type="GO" id="GO:0022857">
    <property type="term" value="F:transmembrane transporter activity"/>
    <property type="evidence" value="ECO:0007669"/>
    <property type="project" value="TreeGrafter"/>
</dbReference>
<gene>
    <name evidence="11" type="ORF">AKO1_013839</name>
</gene>
<dbReference type="InterPro" id="IPR050567">
    <property type="entry name" value="Mitochondrial_Carrier"/>
</dbReference>
<dbReference type="InterPro" id="IPR018108">
    <property type="entry name" value="MCP_transmembrane"/>
</dbReference>
<keyword evidence="7" id="KW-0496">Mitochondrion</keyword>
<evidence type="ECO:0000256" key="7">
    <source>
        <dbReference type="ARBA" id="ARBA00023128"/>
    </source>
</evidence>
<keyword evidence="6" id="KW-1133">Transmembrane helix</keyword>
<dbReference type="Proteomes" id="UP001431209">
    <property type="component" value="Unassembled WGS sequence"/>
</dbReference>
<dbReference type="Pfam" id="PF00153">
    <property type="entry name" value="Mito_carr"/>
    <property type="match status" value="3"/>
</dbReference>
<dbReference type="PROSITE" id="PS50920">
    <property type="entry name" value="SOLCAR"/>
    <property type="match status" value="3"/>
</dbReference>
<dbReference type="PANTHER" id="PTHR45624:SF10">
    <property type="entry name" value="SLC (SOLUTE CARRIER) HOMOLOG"/>
    <property type="match status" value="1"/>
</dbReference>
<evidence type="ECO:0000313" key="11">
    <source>
        <dbReference type="EMBL" id="KAL0489051.1"/>
    </source>
</evidence>
<reference evidence="11 12" key="1">
    <citation type="submission" date="2024-03" db="EMBL/GenBank/DDBJ databases">
        <title>The Acrasis kona genome and developmental transcriptomes reveal deep origins of eukaryotic multicellular pathways.</title>
        <authorList>
            <person name="Sheikh S."/>
            <person name="Fu C.-J."/>
            <person name="Brown M.W."/>
            <person name="Baldauf S.L."/>
        </authorList>
    </citation>
    <scope>NUCLEOTIDE SEQUENCE [LARGE SCALE GENOMIC DNA]</scope>
    <source>
        <strain evidence="11 12">ATCC MYA-3509</strain>
    </source>
</reference>
<keyword evidence="12" id="KW-1185">Reference proteome</keyword>
<evidence type="ECO:0000256" key="8">
    <source>
        <dbReference type="ARBA" id="ARBA00023136"/>
    </source>
</evidence>
<dbReference type="AlphaFoldDB" id="A0AAW2ZK00"/>